<evidence type="ECO:0000313" key="3">
    <source>
        <dbReference type="Proteomes" id="UP000299102"/>
    </source>
</evidence>
<sequence>MDRPRIGPRTACATSRLGRAASRNRSVRVASVRAVFICGPSSSNTSLSAAHASLLMTVVVHNPRQLLAVDRRDYARSALVSRRQVGTTPARRLSAGWKSGARSRSDSNRSAFRIRDPKTFFRRAGRGFTRALRRFDASVRVRHASVDESIPAVATRVSLDSVTVYP</sequence>
<organism evidence="2 3">
    <name type="scientific">Eumeta variegata</name>
    <name type="common">Bagworm moth</name>
    <name type="synonym">Eumeta japonica</name>
    <dbReference type="NCBI Taxonomy" id="151549"/>
    <lineage>
        <taxon>Eukaryota</taxon>
        <taxon>Metazoa</taxon>
        <taxon>Ecdysozoa</taxon>
        <taxon>Arthropoda</taxon>
        <taxon>Hexapoda</taxon>
        <taxon>Insecta</taxon>
        <taxon>Pterygota</taxon>
        <taxon>Neoptera</taxon>
        <taxon>Endopterygota</taxon>
        <taxon>Lepidoptera</taxon>
        <taxon>Glossata</taxon>
        <taxon>Ditrysia</taxon>
        <taxon>Tineoidea</taxon>
        <taxon>Psychidae</taxon>
        <taxon>Oiketicinae</taxon>
        <taxon>Eumeta</taxon>
    </lineage>
</organism>
<dbReference type="EMBL" id="BGZK01000093">
    <property type="protein sequence ID" value="GBP18107.1"/>
    <property type="molecule type" value="Genomic_DNA"/>
</dbReference>
<dbReference type="Proteomes" id="UP000299102">
    <property type="component" value="Unassembled WGS sequence"/>
</dbReference>
<name>A0A4C1TVR6_EUMVA</name>
<keyword evidence="3" id="KW-1185">Reference proteome</keyword>
<evidence type="ECO:0000256" key="1">
    <source>
        <dbReference type="SAM" id="MobiDB-lite"/>
    </source>
</evidence>
<dbReference type="AlphaFoldDB" id="A0A4C1TVR6"/>
<gene>
    <name evidence="2" type="ORF">EVAR_12886_1</name>
</gene>
<evidence type="ECO:0000313" key="2">
    <source>
        <dbReference type="EMBL" id="GBP18107.1"/>
    </source>
</evidence>
<accession>A0A4C1TVR6</accession>
<feature type="region of interest" description="Disordered" evidence="1">
    <location>
        <begin position="90"/>
        <end position="109"/>
    </location>
</feature>
<proteinExistence type="predicted"/>
<protein>
    <submittedName>
        <fullName evidence="2">Uncharacterized protein</fullName>
    </submittedName>
</protein>
<reference evidence="2 3" key="1">
    <citation type="journal article" date="2019" name="Commun. Biol.">
        <title>The bagworm genome reveals a unique fibroin gene that provides high tensile strength.</title>
        <authorList>
            <person name="Kono N."/>
            <person name="Nakamura H."/>
            <person name="Ohtoshi R."/>
            <person name="Tomita M."/>
            <person name="Numata K."/>
            <person name="Arakawa K."/>
        </authorList>
    </citation>
    <scope>NUCLEOTIDE SEQUENCE [LARGE SCALE GENOMIC DNA]</scope>
</reference>
<comment type="caution">
    <text evidence="2">The sequence shown here is derived from an EMBL/GenBank/DDBJ whole genome shotgun (WGS) entry which is preliminary data.</text>
</comment>